<dbReference type="PANTHER" id="PTHR31415">
    <property type="entry name" value="OS05G0367900 PROTEIN"/>
    <property type="match status" value="1"/>
</dbReference>
<feature type="transmembrane region" description="Helical" evidence="5">
    <location>
        <begin position="39"/>
        <end position="62"/>
    </location>
</feature>
<gene>
    <name evidence="7" type="ORF">FRX31_034912</name>
</gene>
<evidence type="ECO:0000256" key="3">
    <source>
        <dbReference type="ARBA" id="ARBA00022989"/>
    </source>
</evidence>
<dbReference type="PANTHER" id="PTHR31415:SF4">
    <property type="entry name" value="NDR1_HIN1-LIKE PROTEIN 3"/>
    <property type="match status" value="1"/>
</dbReference>
<feature type="domain" description="Late embryogenesis abundant protein LEA-2 subgroup" evidence="6">
    <location>
        <begin position="97"/>
        <end position="199"/>
    </location>
</feature>
<evidence type="ECO:0000313" key="8">
    <source>
        <dbReference type="Proteomes" id="UP000554482"/>
    </source>
</evidence>
<dbReference type="GO" id="GO:0009506">
    <property type="term" value="C:plasmodesma"/>
    <property type="evidence" value="ECO:0007669"/>
    <property type="project" value="TreeGrafter"/>
</dbReference>
<keyword evidence="3 5" id="KW-1133">Transmembrane helix</keyword>
<evidence type="ECO:0000259" key="6">
    <source>
        <dbReference type="Pfam" id="PF03168"/>
    </source>
</evidence>
<dbReference type="OrthoDB" id="1889094at2759"/>
<sequence length="225" mass="25828">MGEQSQLNGAYYGPSVPPQRSYHSHGRGRGCGPCCFIGFLFKLIVSIVVLIGILVLVLWLVYRPSEIKVHVVNATLREFNLTGNNNNQIRYNLALDMSVRNTNRKIGVYYDRIQAEAFYQGEWFASTEIDTFFQGRKNTTMIHPLFQGTSTILLSGSDIIRFDREKNDGTFNIDVKLNLRIRFKVGDVKTRRMKPNVKCDVRVPLTSNRASVDAFNTERCKFNYW</sequence>
<dbReference type="InterPro" id="IPR004864">
    <property type="entry name" value="LEA_2"/>
</dbReference>
<dbReference type="InterPro" id="IPR044839">
    <property type="entry name" value="NDR1-like"/>
</dbReference>
<organism evidence="7 8">
    <name type="scientific">Thalictrum thalictroides</name>
    <name type="common">Rue-anemone</name>
    <name type="synonym">Anemone thalictroides</name>
    <dbReference type="NCBI Taxonomy" id="46969"/>
    <lineage>
        <taxon>Eukaryota</taxon>
        <taxon>Viridiplantae</taxon>
        <taxon>Streptophyta</taxon>
        <taxon>Embryophyta</taxon>
        <taxon>Tracheophyta</taxon>
        <taxon>Spermatophyta</taxon>
        <taxon>Magnoliopsida</taxon>
        <taxon>Ranunculales</taxon>
        <taxon>Ranunculaceae</taxon>
        <taxon>Thalictroideae</taxon>
        <taxon>Thalictrum</taxon>
    </lineage>
</organism>
<dbReference type="Pfam" id="PF03168">
    <property type="entry name" value="LEA_2"/>
    <property type="match status" value="1"/>
</dbReference>
<proteinExistence type="predicted"/>
<name>A0A7J6USN2_THATH</name>
<evidence type="ECO:0000256" key="2">
    <source>
        <dbReference type="ARBA" id="ARBA00022692"/>
    </source>
</evidence>
<dbReference type="EMBL" id="JABWDY010043972">
    <property type="protein sequence ID" value="KAF5175498.1"/>
    <property type="molecule type" value="Genomic_DNA"/>
</dbReference>
<evidence type="ECO:0000256" key="1">
    <source>
        <dbReference type="ARBA" id="ARBA00004167"/>
    </source>
</evidence>
<evidence type="ECO:0000256" key="5">
    <source>
        <dbReference type="SAM" id="Phobius"/>
    </source>
</evidence>
<keyword evidence="2 5" id="KW-0812">Transmembrane</keyword>
<evidence type="ECO:0000313" key="7">
    <source>
        <dbReference type="EMBL" id="KAF5175498.1"/>
    </source>
</evidence>
<keyword evidence="8" id="KW-1185">Reference proteome</keyword>
<dbReference type="GO" id="GO:0005886">
    <property type="term" value="C:plasma membrane"/>
    <property type="evidence" value="ECO:0007669"/>
    <property type="project" value="TreeGrafter"/>
</dbReference>
<protein>
    <submittedName>
        <fullName evidence="7">NDR1/HIN1-like protein</fullName>
    </submittedName>
</protein>
<evidence type="ECO:0000256" key="4">
    <source>
        <dbReference type="ARBA" id="ARBA00023136"/>
    </source>
</evidence>
<comment type="caution">
    <text evidence="7">The sequence shown here is derived from an EMBL/GenBank/DDBJ whole genome shotgun (WGS) entry which is preliminary data.</text>
</comment>
<accession>A0A7J6USN2</accession>
<dbReference type="GO" id="GO:0098542">
    <property type="term" value="P:defense response to other organism"/>
    <property type="evidence" value="ECO:0007669"/>
    <property type="project" value="InterPro"/>
</dbReference>
<keyword evidence="4 5" id="KW-0472">Membrane</keyword>
<dbReference type="Proteomes" id="UP000554482">
    <property type="component" value="Unassembled WGS sequence"/>
</dbReference>
<comment type="subcellular location">
    <subcellularLocation>
        <location evidence="1">Membrane</location>
        <topology evidence="1">Single-pass membrane protein</topology>
    </subcellularLocation>
</comment>
<reference evidence="7 8" key="1">
    <citation type="submission" date="2020-06" db="EMBL/GenBank/DDBJ databases">
        <title>Transcriptomic and genomic resources for Thalictrum thalictroides and T. hernandezii: Facilitating candidate gene discovery in an emerging model plant lineage.</title>
        <authorList>
            <person name="Arias T."/>
            <person name="Riano-Pachon D.M."/>
            <person name="Di Stilio V.S."/>
        </authorList>
    </citation>
    <scope>NUCLEOTIDE SEQUENCE [LARGE SCALE GENOMIC DNA]</scope>
    <source>
        <strain evidence="8">cv. WT478/WT964</strain>
        <tissue evidence="7">Leaves</tissue>
    </source>
</reference>
<dbReference type="AlphaFoldDB" id="A0A7J6USN2"/>